<reference evidence="1 2" key="1">
    <citation type="submission" date="2015-03" db="EMBL/GenBank/DDBJ databases">
        <title>Caedibacter varicaedens, whole genome shotgun sequence.</title>
        <authorList>
            <person name="Suzuki H."/>
            <person name="Dapper A.L."/>
            <person name="Gibson A.K."/>
            <person name="Jackson C."/>
            <person name="Lee H."/>
            <person name="Pejaver V.R."/>
            <person name="Doak T."/>
            <person name="Lynch M."/>
        </authorList>
    </citation>
    <scope>NUCLEOTIDE SEQUENCE [LARGE SCALE GENOMIC DNA]</scope>
</reference>
<dbReference type="EMBL" id="BBVC01000036">
    <property type="protein sequence ID" value="GAO98247.1"/>
    <property type="molecule type" value="Genomic_DNA"/>
</dbReference>
<dbReference type="AlphaFoldDB" id="A0A0K8MCP7"/>
<comment type="caution">
    <text evidence="1">The sequence shown here is derived from an EMBL/GenBank/DDBJ whole genome shotgun (WGS) entry which is preliminary data.</text>
</comment>
<accession>A0A0K8MCP7</accession>
<dbReference type="STRING" id="1629334.Cva_00895"/>
<protein>
    <submittedName>
        <fullName evidence="1">Uncharacterized protein</fullName>
    </submittedName>
</protein>
<dbReference type="Proteomes" id="UP000036771">
    <property type="component" value="Unassembled WGS sequence"/>
</dbReference>
<keyword evidence="2" id="KW-1185">Reference proteome</keyword>
<proteinExistence type="predicted"/>
<name>A0A0K8MCP7_9PROT</name>
<organism evidence="1 2">
    <name type="scientific">Caedimonas varicaedens</name>
    <dbReference type="NCBI Taxonomy" id="1629334"/>
    <lineage>
        <taxon>Bacteria</taxon>
        <taxon>Pseudomonadati</taxon>
        <taxon>Pseudomonadota</taxon>
        <taxon>Alphaproteobacteria</taxon>
        <taxon>Holosporales</taxon>
        <taxon>Caedimonadaceae</taxon>
        <taxon>Caedimonas</taxon>
    </lineage>
</organism>
<gene>
    <name evidence="1" type="ORF">Cva_00895</name>
</gene>
<evidence type="ECO:0000313" key="2">
    <source>
        <dbReference type="Proteomes" id="UP000036771"/>
    </source>
</evidence>
<sequence length="181" mass="21171">MQEVRDRNILRYSGELVFDHISCLNPPLPRHDDFERYEGRFLLNAVLNYSDWLGQNKSGAFSLGRTHSTKIYEARKIAAVSPHEVRFPCAAISLPPLVVQHEFHLETRRSRFEGEPLRGGRPAQDLHTKIETRPRVVRSQQFMYHIHLWEHVPPTTIKLQYLLYANIPAIQEFLEEISKKC</sequence>
<evidence type="ECO:0000313" key="1">
    <source>
        <dbReference type="EMBL" id="GAO98247.1"/>
    </source>
</evidence>